<dbReference type="Gene3D" id="3.90.20.20">
    <property type="match status" value="1"/>
</dbReference>
<dbReference type="GO" id="GO:0042803">
    <property type="term" value="F:protein homodimerization activity"/>
    <property type="evidence" value="ECO:0007669"/>
    <property type="project" value="InterPro"/>
</dbReference>
<dbReference type="GO" id="GO:0005737">
    <property type="term" value="C:cytoplasm"/>
    <property type="evidence" value="ECO:0007669"/>
    <property type="project" value="UniProtKB-SubCell"/>
</dbReference>
<dbReference type="Gene3D" id="2.30.22.10">
    <property type="entry name" value="Head domain of nucleotide exchange factor GrpE"/>
    <property type="match status" value="1"/>
</dbReference>
<dbReference type="GO" id="GO:0051082">
    <property type="term" value="F:unfolded protein binding"/>
    <property type="evidence" value="ECO:0007669"/>
    <property type="project" value="TreeGrafter"/>
</dbReference>
<dbReference type="HAMAP" id="MF_01151">
    <property type="entry name" value="GrpE"/>
    <property type="match status" value="1"/>
</dbReference>
<dbReference type="STRING" id="444179.SMGWSS_102"/>
<keyword evidence="2 3" id="KW-0143">Chaperone</keyword>
<dbReference type="SUPFAM" id="SSF51064">
    <property type="entry name" value="Head domain of nucleotide exchange factor GrpE"/>
    <property type="match status" value="1"/>
</dbReference>
<comment type="function">
    <text evidence="3">Participates actively in the response to hyperosmotic and heat shock by preventing the aggregation of stress-denatured proteins, in association with DnaK and GrpE. It is the nucleotide exchange factor for DnaK and may function as a thermosensor. Unfolded proteins bind initially to DnaJ; upon interaction with the DnaJ-bound protein, DnaK hydrolyzes its bound ATP, resulting in the formation of a stable complex. GrpE releases ADP from DnaK; ATP binding to DnaK triggers the release of the substrate protein, thus completing the reaction cycle. Several rounds of ATP-dependent interactions between DnaJ, DnaK and GrpE are required for fully efficient folding.</text>
</comment>
<dbReference type="EMBL" id="CP000770">
    <property type="protein sequence ID" value="ABS30517.1"/>
    <property type="molecule type" value="Genomic_DNA"/>
</dbReference>
<feature type="compositionally biased region" description="Low complexity" evidence="5">
    <location>
        <begin position="10"/>
        <end position="38"/>
    </location>
</feature>
<dbReference type="InterPro" id="IPR009012">
    <property type="entry name" value="GrpE_head"/>
</dbReference>
<evidence type="ECO:0000256" key="3">
    <source>
        <dbReference type="HAMAP-Rule" id="MF_01151"/>
    </source>
</evidence>
<comment type="subunit">
    <text evidence="3">Homodimer.</text>
</comment>
<evidence type="ECO:0000256" key="2">
    <source>
        <dbReference type="ARBA" id="ARBA00023186"/>
    </source>
</evidence>
<feature type="region of interest" description="Disordered" evidence="5">
    <location>
        <begin position="1"/>
        <end position="38"/>
    </location>
</feature>
<dbReference type="AlphaFoldDB" id="A8Z5W6"/>
<dbReference type="GO" id="GO:0006457">
    <property type="term" value="P:protein folding"/>
    <property type="evidence" value="ECO:0007669"/>
    <property type="project" value="InterPro"/>
</dbReference>
<dbReference type="InterPro" id="IPR013805">
    <property type="entry name" value="GrpE_CC"/>
</dbReference>
<dbReference type="Proteomes" id="UP000000781">
    <property type="component" value="Chromosome"/>
</dbReference>
<evidence type="ECO:0000313" key="7">
    <source>
        <dbReference type="Proteomes" id="UP000000781"/>
    </source>
</evidence>
<dbReference type="InterPro" id="IPR000740">
    <property type="entry name" value="GrpE"/>
</dbReference>
<evidence type="ECO:0000256" key="5">
    <source>
        <dbReference type="SAM" id="MobiDB-lite"/>
    </source>
</evidence>
<evidence type="ECO:0000256" key="1">
    <source>
        <dbReference type="ARBA" id="ARBA00009054"/>
    </source>
</evidence>
<dbReference type="GO" id="GO:0000774">
    <property type="term" value="F:adenyl-nucleotide exchange factor activity"/>
    <property type="evidence" value="ECO:0007669"/>
    <property type="project" value="InterPro"/>
</dbReference>
<evidence type="ECO:0000256" key="4">
    <source>
        <dbReference type="RuleBase" id="RU004478"/>
    </source>
</evidence>
<comment type="subcellular location">
    <subcellularLocation>
        <location evidence="3">Cytoplasm</location>
    </subcellularLocation>
</comment>
<dbReference type="PRINTS" id="PR00773">
    <property type="entry name" value="GRPEPROTEIN"/>
</dbReference>
<keyword evidence="3" id="KW-0963">Cytoplasm</keyword>
<evidence type="ECO:0000313" key="6">
    <source>
        <dbReference type="EMBL" id="ABS30517.1"/>
    </source>
</evidence>
<gene>
    <name evidence="3 6" type="primary">grpE</name>
    <name evidence="6" type="ordered locus">SMGWSS_102</name>
</gene>
<dbReference type="Pfam" id="PF01025">
    <property type="entry name" value="GrpE"/>
    <property type="match status" value="1"/>
</dbReference>
<dbReference type="KEGG" id="smg:SMGWSS_102"/>
<organism evidence="6 7">
    <name type="scientific">Karelsulcia muelleri (strain GWSS)</name>
    <name type="common">Sulcia muelleri</name>
    <dbReference type="NCBI Taxonomy" id="444179"/>
    <lineage>
        <taxon>Bacteria</taxon>
        <taxon>Pseudomonadati</taxon>
        <taxon>Bacteroidota</taxon>
        <taxon>Flavobacteriia</taxon>
        <taxon>Flavobacteriales</taxon>
        <taxon>Candidatus Karelsulcia</taxon>
    </lineage>
</organism>
<dbReference type="PANTHER" id="PTHR21237">
    <property type="entry name" value="GRPE PROTEIN"/>
    <property type="match status" value="1"/>
</dbReference>
<reference evidence="6 7" key="1">
    <citation type="journal article" date="2007" name="Proc. Natl. Acad. Sci. U.S.A.">
        <title>Parallel genomic evolution and metabolic interdependence in an ancient symbiosis.</title>
        <authorList>
            <person name="McCutcheon J.P."/>
            <person name="Moran N.A."/>
        </authorList>
    </citation>
    <scope>NUCLEOTIDE SEQUENCE [LARGE SCALE GENOMIC DNA]</scope>
    <source>
        <strain evidence="6 7">GWSS</strain>
    </source>
</reference>
<dbReference type="HOGENOM" id="CLU_057217_5_2_10"/>
<name>A8Z5W6_KARMG</name>
<protein>
    <recommendedName>
        <fullName evidence="3">Protein GrpE</fullName>
    </recommendedName>
    <alternativeName>
        <fullName evidence="3">HSP-70 cofactor</fullName>
    </alternativeName>
</protein>
<dbReference type="PANTHER" id="PTHR21237:SF23">
    <property type="entry name" value="GRPE PROTEIN HOMOLOG, MITOCHONDRIAL"/>
    <property type="match status" value="1"/>
</dbReference>
<keyword evidence="3 6" id="KW-0346">Stress response</keyword>
<sequence length="177" mass="20917">MSKNKHELNQNKNQNENQNKNQNENQNKNQNENQNENKYNVLNRKYLRIFADFENFKKRIKKEKLDIINNANETLLLDLLSVLDDFYRSLKEIKKYNNVPLIQGISLIKEKFYKILKNKGLKKIKTKKGDVFNTDLHEAITQVPSLDELKGKVIDVIEDGYYLNNKIIRYSKVVVGN</sequence>
<dbReference type="GO" id="GO:0051087">
    <property type="term" value="F:protein-folding chaperone binding"/>
    <property type="evidence" value="ECO:0007669"/>
    <property type="project" value="InterPro"/>
</dbReference>
<comment type="similarity">
    <text evidence="1 3 4">Belongs to the GrpE family.</text>
</comment>
<accession>A8Z5W6</accession>
<proteinExistence type="inferred from homology"/>
<dbReference type="SUPFAM" id="SSF58014">
    <property type="entry name" value="Coiled-coil domain of nucleotide exchange factor GrpE"/>
    <property type="match status" value="1"/>
</dbReference>